<keyword evidence="2" id="KW-1133">Transmembrane helix</keyword>
<protein>
    <submittedName>
        <fullName evidence="3">Putative membrane protein</fullName>
    </submittedName>
</protein>
<name>A0A7V8HQ05_9BIFI</name>
<keyword evidence="2" id="KW-0812">Transmembrane</keyword>
<dbReference type="Proteomes" id="UP000029109">
    <property type="component" value="Unassembled WGS sequence"/>
</dbReference>
<feature type="compositionally biased region" description="Low complexity" evidence="1">
    <location>
        <begin position="36"/>
        <end position="58"/>
    </location>
</feature>
<evidence type="ECO:0000256" key="2">
    <source>
        <dbReference type="SAM" id="Phobius"/>
    </source>
</evidence>
<feature type="region of interest" description="Disordered" evidence="1">
    <location>
        <begin position="1"/>
        <end position="211"/>
    </location>
</feature>
<dbReference type="EMBL" id="JGZJ01000009">
    <property type="protein sequence ID" value="KFI81855.1"/>
    <property type="molecule type" value="Genomic_DNA"/>
</dbReference>
<evidence type="ECO:0000256" key="1">
    <source>
        <dbReference type="SAM" id="MobiDB-lite"/>
    </source>
</evidence>
<dbReference type="GO" id="GO:0005886">
    <property type="term" value="C:plasma membrane"/>
    <property type="evidence" value="ECO:0007669"/>
    <property type="project" value="TreeGrafter"/>
</dbReference>
<dbReference type="Pfam" id="PF05656">
    <property type="entry name" value="DUF805"/>
    <property type="match status" value="1"/>
</dbReference>
<dbReference type="PANTHER" id="PTHR34980:SF2">
    <property type="entry name" value="INNER MEMBRANE PROTEIN YHAH-RELATED"/>
    <property type="match status" value="1"/>
</dbReference>
<proteinExistence type="predicted"/>
<sequence length="457" mass="48760">MNIAASNAPESETMVVKTPVNEREIMTDPNQFGATPENNQPNLQPEQPTQPLQPMQLEHPTEPIPSTPEYGQYAQPNQAANGEAASTPSATQPAPAYTPAPEYGAYAPSQPAQPAQPTQPTQPTPEYGQYAQSANNPNTQPATPQYGQYGQYTGPANTSASQQPGNPYIGGQYAGPTPTGAPYTQPQGAPYTGSTNQYQDQYANPYGQTPQYGAPLPQGVPGYMPGDQSIGKVPLDQPDYRCTFGNAVKRFFTKYAVFSGRASRREFWWVILFFVLCNIALSIIGGMFAFISTAVPTILSVVWTLATIVPYVALAVRRVHDTNKSGWWVLLPGIPYVISEIVNYTAIMPATDRITDTILGVATGLDEDVATQQLISQMNGLAAPSALVTICSLIFLISGLVLMCGAPKPEGARFDVPRSGSSTPQTPAPSTSGYNAGSQPGNDPYATGGNLFTPQNQ</sequence>
<dbReference type="PANTHER" id="PTHR34980">
    <property type="entry name" value="INNER MEMBRANE PROTEIN-RELATED-RELATED"/>
    <property type="match status" value="1"/>
</dbReference>
<feature type="region of interest" description="Disordered" evidence="1">
    <location>
        <begin position="414"/>
        <end position="457"/>
    </location>
</feature>
<feature type="compositionally biased region" description="Low complexity" evidence="1">
    <location>
        <begin position="419"/>
        <end position="432"/>
    </location>
</feature>
<evidence type="ECO:0000313" key="3">
    <source>
        <dbReference type="EMBL" id="KFI81855.1"/>
    </source>
</evidence>
<keyword evidence="2" id="KW-0472">Membrane</keyword>
<accession>A0A7V8HQ05</accession>
<feature type="transmembrane region" description="Helical" evidence="2">
    <location>
        <begin position="297"/>
        <end position="316"/>
    </location>
</feature>
<organism evidence="3 4">
    <name type="scientific">Bifidobacterium pullorum</name>
    <dbReference type="NCBI Taxonomy" id="78448"/>
    <lineage>
        <taxon>Bacteria</taxon>
        <taxon>Bacillati</taxon>
        <taxon>Actinomycetota</taxon>
        <taxon>Actinomycetes</taxon>
        <taxon>Bifidobacteriales</taxon>
        <taxon>Bifidobacteriaceae</taxon>
        <taxon>Bifidobacterium</taxon>
    </lineage>
</organism>
<gene>
    <name evidence="3" type="ORF">BPULL_1523</name>
</gene>
<feature type="transmembrane region" description="Helical" evidence="2">
    <location>
        <begin position="328"/>
        <end position="347"/>
    </location>
</feature>
<reference evidence="3 4" key="1">
    <citation type="submission" date="2014-03" db="EMBL/GenBank/DDBJ databases">
        <title>Genomics of Bifidobacteria.</title>
        <authorList>
            <person name="Ventura M."/>
            <person name="Milani C."/>
            <person name="Lugli G.A."/>
        </authorList>
    </citation>
    <scope>NUCLEOTIDE SEQUENCE [LARGE SCALE GENOMIC DNA]</scope>
    <source>
        <strain evidence="3 4">LMG 21816</strain>
    </source>
</reference>
<evidence type="ECO:0000313" key="4">
    <source>
        <dbReference type="Proteomes" id="UP000029109"/>
    </source>
</evidence>
<feature type="transmembrane region" description="Helical" evidence="2">
    <location>
        <begin position="381"/>
        <end position="404"/>
    </location>
</feature>
<dbReference type="AlphaFoldDB" id="A0A7V8HQ05"/>
<feature type="transmembrane region" description="Helical" evidence="2">
    <location>
        <begin position="267"/>
        <end position="291"/>
    </location>
</feature>
<feature type="compositionally biased region" description="Polar residues" evidence="1">
    <location>
        <begin position="130"/>
        <end position="165"/>
    </location>
</feature>
<feature type="compositionally biased region" description="Polar residues" evidence="1">
    <location>
        <begin position="182"/>
        <end position="211"/>
    </location>
</feature>
<feature type="compositionally biased region" description="Low complexity" evidence="1">
    <location>
        <begin position="83"/>
        <end position="125"/>
    </location>
</feature>
<dbReference type="InterPro" id="IPR008523">
    <property type="entry name" value="DUF805"/>
</dbReference>
<feature type="compositionally biased region" description="Polar residues" evidence="1">
    <location>
        <begin position="1"/>
        <end position="10"/>
    </location>
</feature>
<comment type="caution">
    <text evidence="3">The sequence shown here is derived from an EMBL/GenBank/DDBJ whole genome shotgun (WGS) entry which is preliminary data.</text>
</comment>